<dbReference type="GO" id="GO:0046872">
    <property type="term" value="F:metal ion binding"/>
    <property type="evidence" value="ECO:0007669"/>
    <property type="project" value="UniProtKB-KW"/>
</dbReference>
<keyword evidence="5" id="KW-0479">Metal-binding</keyword>
<dbReference type="PANTHER" id="PTHR15822">
    <property type="entry name" value="TRAF AND TNF RECEPTOR-ASSOCIATED PROTEIN"/>
    <property type="match status" value="1"/>
</dbReference>
<name>A0A821GQX3_9BILA</name>
<keyword evidence="9" id="KW-0234">DNA repair</keyword>
<feature type="non-terminal residue" evidence="13">
    <location>
        <position position="642"/>
    </location>
</feature>
<evidence type="ECO:0008006" key="15">
    <source>
        <dbReference type="Google" id="ProtNLM"/>
    </source>
</evidence>
<proteinExistence type="predicted"/>
<dbReference type="GO" id="GO:0003697">
    <property type="term" value="F:single-stranded DNA binding"/>
    <property type="evidence" value="ECO:0007669"/>
    <property type="project" value="TreeGrafter"/>
</dbReference>
<dbReference type="SUPFAM" id="SSF56219">
    <property type="entry name" value="DNase I-like"/>
    <property type="match status" value="1"/>
</dbReference>
<gene>
    <name evidence="13" type="ORF">TSG867_LOCUS31831</name>
</gene>
<dbReference type="Gene3D" id="3.90.1140.10">
    <property type="entry name" value="Cyclic phosphodiesterase"/>
    <property type="match status" value="1"/>
</dbReference>
<dbReference type="EMBL" id="CAJOBQ010006318">
    <property type="protein sequence ID" value="CAF4670271.1"/>
    <property type="molecule type" value="Genomic_DNA"/>
</dbReference>
<dbReference type="Proteomes" id="UP000663862">
    <property type="component" value="Unassembled WGS sequence"/>
</dbReference>
<evidence type="ECO:0000256" key="3">
    <source>
        <dbReference type="ARBA" id="ARBA00004322"/>
    </source>
</evidence>
<dbReference type="InterPro" id="IPR040459">
    <property type="entry name" value="MJ1316"/>
</dbReference>
<dbReference type="Gene3D" id="3.60.10.10">
    <property type="entry name" value="Endonuclease/exonuclease/phosphatase"/>
    <property type="match status" value="1"/>
</dbReference>
<evidence type="ECO:0000259" key="11">
    <source>
        <dbReference type="Pfam" id="PF03372"/>
    </source>
</evidence>
<dbReference type="GO" id="GO:0005737">
    <property type="term" value="C:cytoplasm"/>
    <property type="evidence" value="ECO:0007669"/>
    <property type="project" value="TreeGrafter"/>
</dbReference>
<dbReference type="AlphaFoldDB" id="A0A821GQX3"/>
<comment type="cofactor">
    <cofactor evidence="1">
        <name>Mn(2+)</name>
        <dbReference type="ChEBI" id="CHEBI:29035"/>
    </cofactor>
</comment>
<evidence type="ECO:0000313" key="13">
    <source>
        <dbReference type="EMBL" id="CAF4670271.1"/>
    </source>
</evidence>
<feature type="domain" description="Endonuclease/exonuclease/phosphatase" evidence="11">
    <location>
        <begin position="288"/>
        <end position="523"/>
    </location>
</feature>
<protein>
    <recommendedName>
        <fullName evidence="15">Endonuclease/exonuclease/phosphatase domain-containing protein</fullName>
    </recommendedName>
</protein>
<keyword evidence="6" id="KW-0227">DNA damage</keyword>
<evidence type="ECO:0000256" key="5">
    <source>
        <dbReference type="ARBA" id="ARBA00022723"/>
    </source>
</evidence>
<dbReference type="GO" id="GO:0004518">
    <property type="term" value="F:nuclease activity"/>
    <property type="evidence" value="ECO:0007669"/>
    <property type="project" value="UniProtKB-KW"/>
</dbReference>
<evidence type="ECO:0000256" key="4">
    <source>
        <dbReference type="ARBA" id="ARBA00022722"/>
    </source>
</evidence>
<feature type="domain" description="MJ1316 RNA cyclic group end recognition" evidence="12">
    <location>
        <begin position="150"/>
        <end position="218"/>
    </location>
</feature>
<dbReference type="Pfam" id="PF03372">
    <property type="entry name" value="Exo_endo_phos"/>
    <property type="match status" value="1"/>
</dbReference>
<comment type="caution">
    <text evidence="13">The sequence shown here is derived from an EMBL/GenBank/DDBJ whole genome shotgun (WGS) entry which is preliminary data.</text>
</comment>
<evidence type="ECO:0000256" key="6">
    <source>
        <dbReference type="ARBA" id="ARBA00022763"/>
    </source>
</evidence>
<sequence length="642" mass="74813">MADSNSTTTFIDQLNSLRSILRSDDHLQIQQSGDYEQIHIKLDYDIQLGFFLNSLDSSNKSLTVNNVTDLRMNKSSNKCSLSNDEWITIRKYFDELIQQSNEFTSLQSFIESIQNHLTKMRTNTKKSKQKAKKTIEVETTDDTSTASNKFRDAISIFNRISHDKTIDRSQVMIGYEDRFTGIHEVPFSDFKKVHEHRYGVPMHRIRHYKINGNIVWDRTAKLDILTGSDQLPETANDNAEISTLAQGLYHFDHSLQQWSEVQNVPLTSDDTKTPSTKETCLPERCHFLTWNILFDYQKPGLIHSSQRYQSILHTLKTLLPDVIFLQEVTVIFLNLLLNELWLQENNYYIVIMRSVINSEQNKSYGQMILTKNFRPRSFSICPLDTSDEDRTVAASTTTKTTKELIIARFGLNPKITIDLVNLHLHSDLSRNSSEKRCQALENLFKKMKTNNYMLIGDFNFGDSYVKEQNILEKYEDEVHDLWKIIYHLDQNPGFTFDPSNNICARITSTSQTNRRLDRYLVHTLDTVSYSIEHLAIIGTQPIPIDPLNNDNSQRIHQSDHYALQLVMNFRTRSISHRSAVAILPTLNMWPLIDPHRQQYDPSFDRWPPHINLLWPFFDLTDCEEDQENILLQLRLLLCQYES</sequence>
<dbReference type="PANTHER" id="PTHR15822:SF4">
    <property type="entry name" value="TYROSYL-DNA PHOSPHODIESTERASE 2"/>
    <property type="match status" value="1"/>
</dbReference>
<accession>A0A821GQX3</accession>
<keyword evidence="7" id="KW-0378">Hydrolase</keyword>
<evidence type="ECO:0000256" key="8">
    <source>
        <dbReference type="ARBA" id="ARBA00022842"/>
    </source>
</evidence>
<organism evidence="13 14">
    <name type="scientific">Rotaria socialis</name>
    <dbReference type="NCBI Taxonomy" id="392032"/>
    <lineage>
        <taxon>Eukaryota</taxon>
        <taxon>Metazoa</taxon>
        <taxon>Spiralia</taxon>
        <taxon>Gnathifera</taxon>
        <taxon>Rotifera</taxon>
        <taxon>Eurotatoria</taxon>
        <taxon>Bdelloidea</taxon>
        <taxon>Philodinida</taxon>
        <taxon>Philodinidae</taxon>
        <taxon>Rotaria</taxon>
    </lineage>
</organism>
<comment type="cofactor">
    <cofactor evidence="2">
        <name>Mg(2+)</name>
        <dbReference type="ChEBI" id="CHEBI:18420"/>
    </cofactor>
</comment>
<evidence type="ECO:0000259" key="12">
    <source>
        <dbReference type="Pfam" id="PF04457"/>
    </source>
</evidence>
<evidence type="ECO:0000256" key="10">
    <source>
        <dbReference type="ARBA" id="ARBA00023242"/>
    </source>
</evidence>
<reference evidence="13" key="1">
    <citation type="submission" date="2021-02" db="EMBL/GenBank/DDBJ databases">
        <authorList>
            <person name="Nowell W R."/>
        </authorList>
    </citation>
    <scope>NUCLEOTIDE SEQUENCE</scope>
</reference>
<evidence type="ECO:0000256" key="1">
    <source>
        <dbReference type="ARBA" id="ARBA00001936"/>
    </source>
</evidence>
<evidence type="ECO:0000256" key="9">
    <source>
        <dbReference type="ARBA" id="ARBA00023204"/>
    </source>
</evidence>
<dbReference type="GO" id="GO:0070260">
    <property type="term" value="F:5'-tyrosyl-DNA phosphodiesterase activity"/>
    <property type="evidence" value="ECO:0007669"/>
    <property type="project" value="TreeGrafter"/>
</dbReference>
<dbReference type="Pfam" id="PF04457">
    <property type="entry name" value="MJ1316"/>
    <property type="match status" value="1"/>
</dbReference>
<dbReference type="InterPro" id="IPR036691">
    <property type="entry name" value="Endo/exonu/phosph_ase_sf"/>
</dbReference>
<keyword evidence="10" id="KW-0539">Nucleus</keyword>
<dbReference type="GO" id="GO:0016605">
    <property type="term" value="C:PML body"/>
    <property type="evidence" value="ECO:0007669"/>
    <property type="project" value="UniProtKB-SubCell"/>
</dbReference>
<dbReference type="InterPro" id="IPR005135">
    <property type="entry name" value="Endo/exonuclease/phosphatase"/>
</dbReference>
<dbReference type="InterPro" id="IPR051547">
    <property type="entry name" value="TDP2-like"/>
</dbReference>
<evidence type="ECO:0000256" key="2">
    <source>
        <dbReference type="ARBA" id="ARBA00001946"/>
    </source>
</evidence>
<evidence type="ECO:0000313" key="14">
    <source>
        <dbReference type="Proteomes" id="UP000663862"/>
    </source>
</evidence>
<dbReference type="GO" id="GO:0006302">
    <property type="term" value="P:double-strand break repair"/>
    <property type="evidence" value="ECO:0007669"/>
    <property type="project" value="TreeGrafter"/>
</dbReference>
<keyword evidence="4" id="KW-0540">Nuclease</keyword>
<comment type="subcellular location">
    <subcellularLocation>
        <location evidence="3">Nucleus</location>
        <location evidence="3">PML body</location>
    </subcellularLocation>
</comment>
<keyword evidence="8" id="KW-0460">Magnesium</keyword>
<evidence type="ECO:0000256" key="7">
    <source>
        <dbReference type="ARBA" id="ARBA00022801"/>
    </source>
</evidence>